<reference evidence="2 3" key="1">
    <citation type="submission" date="2019-03" db="EMBL/GenBank/DDBJ databases">
        <title>Genomic Encyclopedia of Type Strains, Phase IV (KMG-IV): sequencing the most valuable type-strain genomes for metagenomic binning, comparative biology and taxonomic classification.</title>
        <authorList>
            <person name="Goeker M."/>
        </authorList>
    </citation>
    <scope>NUCLEOTIDE SEQUENCE [LARGE SCALE GENOMIC DNA]</scope>
    <source>
        <strain evidence="2 3">DSM 45775</strain>
    </source>
</reference>
<dbReference type="PANTHER" id="PTHR36222:SF1">
    <property type="entry name" value="SERINE PROTEASE INHIBITOR RV3364C"/>
    <property type="match status" value="1"/>
</dbReference>
<evidence type="ECO:0000313" key="3">
    <source>
        <dbReference type="Proteomes" id="UP000295705"/>
    </source>
</evidence>
<dbReference type="InterPro" id="IPR004942">
    <property type="entry name" value="Roadblock/LAMTOR2_dom"/>
</dbReference>
<dbReference type="SUPFAM" id="SSF103196">
    <property type="entry name" value="Roadblock/LC7 domain"/>
    <property type="match status" value="1"/>
</dbReference>
<keyword evidence="3" id="KW-1185">Reference proteome</keyword>
<dbReference type="PANTHER" id="PTHR36222">
    <property type="entry name" value="SERINE PROTEASE INHIBITOR RV3364C"/>
    <property type="match status" value="1"/>
</dbReference>
<dbReference type="Pfam" id="PF03259">
    <property type="entry name" value="Robl_LC7"/>
    <property type="match status" value="1"/>
</dbReference>
<dbReference type="Gene3D" id="3.30.450.30">
    <property type="entry name" value="Dynein light chain 2a, cytoplasmic"/>
    <property type="match status" value="1"/>
</dbReference>
<comment type="caution">
    <text evidence="2">The sequence shown here is derived from an EMBL/GenBank/DDBJ whole genome shotgun (WGS) entry which is preliminary data.</text>
</comment>
<name>A0A4R6UVX3_9PSEU</name>
<proteinExistence type="predicted"/>
<feature type="domain" description="Roadblock/LAMTOR2" evidence="1">
    <location>
        <begin position="10"/>
        <end position="100"/>
    </location>
</feature>
<evidence type="ECO:0000259" key="1">
    <source>
        <dbReference type="SMART" id="SM00960"/>
    </source>
</evidence>
<dbReference type="InterPro" id="IPR053141">
    <property type="entry name" value="Mycobact_SerProt_Inhib_Rv3364c"/>
</dbReference>
<sequence>MSAPTDSGLDWLLSEFAHGTPGVCHVLVVSADGLRLAVSDGVDPHLADQLCAAVSGLVSLARGTATLIDAEPVTQTIVEMDGGYLFATSISLGSTLAVVTDRSADMGLVGYEMTLLASRVGHALTPGVAAGRGGAPSAP</sequence>
<protein>
    <recommendedName>
        <fullName evidence="1">Roadblock/LAMTOR2 domain-containing protein</fullName>
    </recommendedName>
</protein>
<organism evidence="2 3">
    <name type="scientific">Actinomycetospora succinea</name>
    <dbReference type="NCBI Taxonomy" id="663603"/>
    <lineage>
        <taxon>Bacteria</taxon>
        <taxon>Bacillati</taxon>
        <taxon>Actinomycetota</taxon>
        <taxon>Actinomycetes</taxon>
        <taxon>Pseudonocardiales</taxon>
        <taxon>Pseudonocardiaceae</taxon>
        <taxon>Actinomycetospora</taxon>
    </lineage>
</organism>
<dbReference type="OrthoDB" id="5187023at2"/>
<dbReference type="AlphaFoldDB" id="A0A4R6UVX3"/>
<dbReference type="SMART" id="SM00960">
    <property type="entry name" value="Robl_LC7"/>
    <property type="match status" value="1"/>
</dbReference>
<dbReference type="RefSeq" id="WP_133829200.1">
    <property type="nucleotide sequence ID" value="NZ_BAABHR010000020.1"/>
</dbReference>
<dbReference type="EMBL" id="SNYO01000010">
    <property type="protein sequence ID" value="TDQ50119.1"/>
    <property type="molecule type" value="Genomic_DNA"/>
</dbReference>
<gene>
    <name evidence="2" type="ORF">EV188_110115</name>
</gene>
<dbReference type="Proteomes" id="UP000295705">
    <property type="component" value="Unassembled WGS sequence"/>
</dbReference>
<accession>A0A4R6UVX3</accession>
<evidence type="ECO:0000313" key="2">
    <source>
        <dbReference type="EMBL" id="TDQ50119.1"/>
    </source>
</evidence>